<dbReference type="InterPro" id="IPR001375">
    <property type="entry name" value="Peptidase_S9_cat"/>
</dbReference>
<reference evidence="12" key="1">
    <citation type="journal article" date="2020" name="Stud. Mycol.">
        <title>101 Dothideomycetes genomes: a test case for predicting lifestyles and emergence of pathogens.</title>
        <authorList>
            <person name="Haridas S."/>
            <person name="Albert R."/>
            <person name="Binder M."/>
            <person name="Bloem J."/>
            <person name="Labutti K."/>
            <person name="Salamov A."/>
            <person name="Andreopoulos B."/>
            <person name="Baker S."/>
            <person name="Barry K."/>
            <person name="Bills G."/>
            <person name="Bluhm B."/>
            <person name="Cannon C."/>
            <person name="Castanera R."/>
            <person name="Culley D."/>
            <person name="Daum C."/>
            <person name="Ezra D."/>
            <person name="Gonzalez J."/>
            <person name="Henrissat B."/>
            <person name="Kuo A."/>
            <person name="Liang C."/>
            <person name="Lipzen A."/>
            <person name="Lutzoni F."/>
            <person name="Magnuson J."/>
            <person name="Mondo S."/>
            <person name="Nolan M."/>
            <person name="Ohm R."/>
            <person name="Pangilinan J."/>
            <person name="Park H.-J."/>
            <person name="Ramirez L."/>
            <person name="Alfaro M."/>
            <person name="Sun H."/>
            <person name="Tritt A."/>
            <person name="Yoshinaga Y."/>
            <person name="Zwiers L.-H."/>
            <person name="Turgeon B."/>
            <person name="Goodwin S."/>
            <person name="Spatafora J."/>
            <person name="Crous P."/>
            <person name="Grigoriev I."/>
        </authorList>
    </citation>
    <scope>NUCLEOTIDE SEQUENCE</scope>
    <source>
        <strain evidence="12">CBS 279.74</strain>
    </source>
</reference>
<dbReference type="Gene3D" id="3.40.50.1820">
    <property type="entry name" value="alpha/beta hydrolase"/>
    <property type="match status" value="1"/>
</dbReference>
<evidence type="ECO:0000256" key="10">
    <source>
        <dbReference type="SAM" id="MobiDB-lite"/>
    </source>
</evidence>
<comment type="similarity">
    <text evidence="2">Belongs to the peptidase S9C family.</text>
</comment>
<dbReference type="InterPro" id="IPR011659">
    <property type="entry name" value="WD40"/>
</dbReference>
<dbReference type="SUPFAM" id="SSF82171">
    <property type="entry name" value="DPP6 N-terminal domain-like"/>
    <property type="match status" value="1"/>
</dbReference>
<dbReference type="GO" id="GO:0004252">
    <property type="term" value="F:serine-type endopeptidase activity"/>
    <property type="evidence" value="ECO:0007669"/>
    <property type="project" value="TreeGrafter"/>
</dbReference>
<keyword evidence="3" id="KW-0964">Secreted</keyword>
<evidence type="ECO:0000256" key="8">
    <source>
        <dbReference type="ARBA" id="ARBA00023180"/>
    </source>
</evidence>
<evidence type="ECO:0000259" key="11">
    <source>
        <dbReference type="Pfam" id="PF00326"/>
    </source>
</evidence>
<keyword evidence="4" id="KW-0645">Protease</keyword>
<dbReference type="OrthoDB" id="416344at2759"/>
<feature type="compositionally biased region" description="Polar residues" evidence="10">
    <location>
        <begin position="190"/>
        <end position="202"/>
    </location>
</feature>
<evidence type="ECO:0000256" key="3">
    <source>
        <dbReference type="ARBA" id="ARBA00022525"/>
    </source>
</evidence>
<dbReference type="Gene3D" id="2.120.10.30">
    <property type="entry name" value="TolB, C-terminal domain"/>
    <property type="match status" value="1"/>
</dbReference>
<keyword evidence="6 12" id="KW-0378">Hydrolase</keyword>
<gene>
    <name evidence="12" type="ORF">K504DRAFT_300899</name>
</gene>
<dbReference type="GO" id="GO:0005576">
    <property type="term" value="C:extracellular region"/>
    <property type="evidence" value="ECO:0007669"/>
    <property type="project" value="UniProtKB-SubCell"/>
</dbReference>
<dbReference type="EMBL" id="MU005772">
    <property type="protein sequence ID" value="KAF2708189.1"/>
    <property type="molecule type" value="Genomic_DNA"/>
</dbReference>
<protein>
    <recommendedName>
        <fullName evidence="9">Dipeptidyl-peptidase V</fullName>
    </recommendedName>
</protein>
<dbReference type="FunFam" id="3.40.50.1820:FF:000028">
    <property type="entry name" value="S9 family peptidase"/>
    <property type="match status" value="1"/>
</dbReference>
<keyword evidence="13" id="KW-1185">Reference proteome</keyword>
<feature type="domain" description="Peptidase S9 prolyl oligopeptidase catalytic" evidence="11">
    <location>
        <begin position="402"/>
        <end position="611"/>
    </location>
</feature>
<evidence type="ECO:0000313" key="12">
    <source>
        <dbReference type="EMBL" id="KAF2708189.1"/>
    </source>
</evidence>
<evidence type="ECO:0000256" key="1">
    <source>
        <dbReference type="ARBA" id="ARBA00004613"/>
    </source>
</evidence>
<dbReference type="Pfam" id="PF07676">
    <property type="entry name" value="PD40"/>
    <property type="match status" value="1"/>
</dbReference>
<organism evidence="12 13">
    <name type="scientific">Pleomassaria siparia CBS 279.74</name>
    <dbReference type="NCBI Taxonomy" id="1314801"/>
    <lineage>
        <taxon>Eukaryota</taxon>
        <taxon>Fungi</taxon>
        <taxon>Dikarya</taxon>
        <taxon>Ascomycota</taxon>
        <taxon>Pezizomycotina</taxon>
        <taxon>Dothideomycetes</taxon>
        <taxon>Pleosporomycetidae</taxon>
        <taxon>Pleosporales</taxon>
        <taxon>Pleomassariaceae</taxon>
        <taxon>Pleomassaria</taxon>
    </lineage>
</organism>
<evidence type="ECO:0000256" key="9">
    <source>
        <dbReference type="ARBA" id="ARBA00032829"/>
    </source>
</evidence>
<keyword evidence="5" id="KW-0732">Signal</keyword>
<feature type="region of interest" description="Disordered" evidence="10">
    <location>
        <begin position="189"/>
        <end position="210"/>
    </location>
</feature>
<dbReference type="Proteomes" id="UP000799428">
    <property type="component" value="Unassembled WGS sequence"/>
</dbReference>
<comment type="subcellular location">
    <subcellularLocation>
        <location evidence="1">Secreted</location>
    </subcellularLocation>
</comment>
<evidence type="ECO:0000256" key="7">
    <source>
        <dbReference type="ARBA" id="ARBA00022825"/>
    </source>
</evidence>
<evidence type="ECO:0000256" key="5">
    <source>
        <dbReference type="ARBA" id="ARBA00022729"/>
    </source>
</evidence>
<dbReference type="InterPro" id="IPR011042">
    <property type="entry name" value="6-blade_b-propeller_TolB-like"/>
</dbReference>
<dbReference type="InterPro" id="IPR029058">
    <property type="entry name" value="AB_hydrolase_fold"/>
</dbReference>
<accession>A0A6G1K5M9</accession>
<evidence type="ECO:0000256" key="2">
    <source>
        <dbReference type="ARBA" id="ARBA00010040"/>
    </source>
</evidence>
<name>A0A6G1K5M9_9PLEO</name>
<dbReference type="GO" id="GO:0006508">
    <property type="term" value="P:proteolysis"/>
    <property type="evidence" value="ECO:0007669"/>
    <property type="project" value="UniProtKB-KW"/>
</dbReference>
<dbReference type="SUPFAM" id="SSF53474">
    <property type="entry name" value="alpha/beta-Hydrolases"/>
    <property type="match status" value="1"/>
</dbReference>
<dbReference type="Pfam" id="PF00326">
    <property type="entry name" value="Peptidase_S9"/>
    <property type="match status" value="1"/>
</dbReference>
<dbReference type="PANTHER" id="PTHR42776">
    <property type="entry name" value="SERINE PEPTIDASE S9 FAMILY MEMBER"/>
    <property type="match status" value="1"/>
</dbReference>
<evidence type="ECO:0000256" key="4">
    <source>
        <dbReference type="ARBA" id="ARBA00022670"/>
    </source>
</evidence>
<sequence>MYINGTNEEIPGGVTLYTADIAAKEFTPTLAASLAAPFQGLKAVKTESGTVNFVVNTLAHNNGSAYNPEFAPVPLSTGQLYDNSYVRHWDVYITPERYAIFSGVLSPADGGFTLDGEVKNLLLGINATVSRPETPVQPFGDAGDYDISPDGSKVAFLTKAPQLPKANYTASYIYVVPFDGSEIAVPVNGPGSTAPETAQGASESPRWSPDGTKLAYAQQDGIFYESDRFKLYVATIDGLSSKVSPIAADWDSTPSGLTWSHDGKELYVVSELYAASRLFIVPFDADASFTPENFTGPETTVADFTVLVDGSVVVSAAASWTSRVFYTQTPGEEKKVLFTANEVDPELAGLGPESTSNFFYEGGDGDQIQAFLFYPTDFDATKKYPLALIVHGGPQSSLGDVWSVRWNVRLWAEQGFVVAVPQFTGTPSYGQAFTDAIQGNWGGTPYQDIVKLFDHLEANVSYVDTDKAVCAGASFGGYMTNWIQGQELGRRFKALVTHDGKVNQLAQYGTDELFFIQRDNNGTIWADRENYARWDPLSHAANFSTPHFIVHNDGDYRIPIAEGLSNFNVLQGLGVPSRFLHFPNENHWTSNRENSKVWHDYIFNWIRYWTGLDDELIQNLVITQ</sequence>
<proteinExistence type="inferred from homology"/>
<keyword evidence="8" id="KW-0325">Glycoprotein</keyword>
<dbReference type="AlphaFoldDB" id="A0A6G1K5M9"/>
<evidence type="ECO:0000313" key="13">
    <source>
        <dbReference type="Proteomes" id="UP000799428"/>
    </source>
</evidence>
<evidence type="ECO:0000256" key="6">
    <source>
        <dbReference type="ARBA" id="ARBA00022801"/>
    </source>
</evidence>
<keyword evidence="7" id="KW-0720">Serine protease</keyword>
<dbReference type="PANTHER" id="PTHR42776:SF11">
    <property type="entry name" value="DIPEPTIDYL-PEPTIDASE 5-RELATED"/>
    <property type="match status" value="1"/>
</dbReference>